<dbReference type="InterPro" id="IPR015414">
    <property type="entry name" value="TMEM64"/>
</dbReference>
<evidence type="ECO:0000313" key="8">
    <source>
        <dbReference type="EMBL" id="AHD06093.1"/>
    </source>
</evidence>
<comment type="subcellular location">
    <subcellularLocation>
        <location evidence="1 6">Cell membrane</location>
        <topology evidence="1 6">Multi-pass membrane protein</topology>
    </subcellularLocation>
</comment>
<evidence type="ECO:0000256" key="3">
    <source>
        <dbReference type="ARBA" id="ARBA00022692"/>
    </source>
</evidence>
<gene>
    <name evidence="8" type="ORF">ERIC2_c23000</name>
</gene>
<dbReference type="GO" id="GO:0005886">
    <property type="term" value="C:plasma membrane"/>
    <property type="evidence" value="ECO:0007669"/>
    <property type="project" value="UniProtKB-SubCell"/>
</dbReference>
<feature type="transmembrane region" description="Helical" evidence="6">
    <location>
        <begin position="172"/>
        <end position="193"/>
    </location>
</feature>
<feature type="transmembrane region" description="Helical" evidence="6">
    <location>
        <begin position="57"/>
        <end position="80"/>
    </location>
</feature>
<name>V9W7G8_9BACL</name>
<evidence type="ECO:0000256" key="4">
    <source>
        <dbReference type="ARBA" id="ARBA00022989"/>
    </source>
</evidence>
<dbReference type="KEGG" id="plv:ERIC2_c23000"/>
<evidence type="ECO:0000256" key="2">
    <source>
        <dbReference type="ARBA" id="ARBA00022475"/>
    </source>
</evidence>
<reference evidence="8 9" key="1">
    <citation type="journal article" date="2014" name="PLoS ONE">
        <title>How to Kill the Honey Bee Larva: Genomic Potential and Virulence Mechanisms of Paenibacillus larvae.</title>
        <authorList>
            <person name="Djukic M."/>
            <person name="Brzuszkiewicz E."/>
            <person name="Funfhaus A."/>
            <person name="Voss J."/>
            <person name="Gollnow K."/>
            <person name="Poppinga L."/>
            <person name="Liesegang H."/>
            <person name="Garcia-Gonzalez E."/>
            <person name="Genersch E."/>
            <person name="Daniel R."/>
        </authorList>
    </citation>
    <scope>NUCLEOTIDE SEQUENCE [LARGE SCALE GENOMIC DNA]</scope>
    <source>
        <strain evidence="8 9">DSM 25430</strain>
    </source>
</reference>
<keyword evidence="5 6" id="KW-0472">Membrane</keyword>
<dbReference type="PATRIC" id="fig|697284.3.peg.2208"/>
<feature type="transmembrane region" description="Helical" evidence="6">
    <location>
        <begin position="142"/>
        <end position="165"/>
    </location>
</feature>
<dbReference type="Pfam" id="PF09335">
    <property type="entry name" value="VTT_dom"/>
    <property type="match status" value="1"/>
</dbReference>
<feature type="domain" description="VTT" evidence="7">
    <location>
        <begin position="75"/>
        <end position="190"/>
    </location>
</feature>
<keyword evidence="9" id="KW-1185">Reference proteome</keyword>
<keyword evidence="3 6" id="KW-0812">Transmembrane</keyword>
<dbReference type="InterPro" id="IPR032816">
    <property type="entry name" value="VTT_dom"/>
</dbReference>
<sequence length="233" mass="26820">MSLKVLAFFRRKRFWYLLLVVILTVLLFVYVSARTGFRFSQINAERFTEYMESLGLAGRLLGIVLVVAQTFFPFVPFVLVAGANVAIFGMKWGFVVNYSMSCLGAVLAFYVARYYAHDWVVRKISHFPFVQSFNKRLSTDGFFYIFMGRLIPILPSSAISFGAGLTQISFRYFFWATIIGKLPIIILESMIAHDFIHFQKYKGRFLVLLAVFAVLIYAGNLFKKRLNQKNKIS</sequence>
<dbReference type="EMBL" id="CP003355">
    <property type="protein sequence ID" value="AHD06093.1"/>
    <property type="molecule type" value="Genomic_DNA"/>
</dbReference>
<evidence type="ECO:0000256" key="1">
    <source>
        <dbReference type="ARBA" id="ARBA00004651"/>
    </source>
</evidence>
<feature type="transmembrane region" description="Helical" evidence="6">
    <location>
        <begin position="92"/>
        <end position="112"/>
    </location>
</feature>
<keyword evidence="2 6" id="KW-1003">Cell membrane</keyword>
<dbReference type="PANTHER" id="PTHR12677:SF59">
    <property type="entry name" value="GOLGI APPARATUS MEMBRANE PROTEIN TVP38-RELATED"/>
    <property type="match status" value="1"/>
</dbReference>
<dbReference type="AlphaFoldDB" id="V9W7G8"/>
<accession>V9W7G8</accession>
<dbReference type="Proteomes" id="UP000029431">
    <property type="component" value="Chromosome"/>
</dbReference>
<evidence type="ECO:0000259" key="7">
    <source>
        <dbReference type="Pfam" id="PF09335"/>
    </source>
</evidence>
<dbReference type="eggNOG" id="COG0398">
    <property type="taxonomic scope" value="Bacteria"/>
</dbReference>
<dbReference type="PANTHER" id="PTHR12677">
    <property type="entry name" value="GOLGI APPARATUS MEMBRANE PROTEIN TVP38-RELATED"/>
    <property type="match status" value="1"/>
</dbReference>
<proteinExistence type="inferred from homology"/>
<dbReference type="HOGENOM" id="CLU_038944_8_3_9"/>
<comment type="similarity">
    <text evidence="6">Belongs to the TVP38/TMEM64 family.</text>
</comment>
<evidence type="ECO:0000256" key="6">
    <source>
        <dbReference type="RuleBase" id="RU366058"/>
    </source>
</evidence>
<evidence type="ECO:0000256" key="5">
    <source>
        <dbReference type="ARBA" id="ARBA00023136"/>
    </source>
</evidence>
<protein>
    <recommendedName>
        <fullName evidence="6">TVP38/TMEM64 family membrane protein</fullName>
    </recommendedName>
</protein>
<feature type="transmembrane region" description="Helical" evidence="6">
    <location>
        <begin position="205"/>
        <end position="222"/>
    </location>
</feature>
<organism evidence="8 9">
    <name type="scientific">Paenibacillus larvae subsp. larvae DSM 25430</name>
    <dbReference type="NCBI Taxonomy" id="697284"/>
    <lineage>
        <taxon>Bacteria</taxon>
        <taxon>Bacillati</taxon>
        <taxon>Bacillota</taxon>
        <taxon>Bacilli</taxon>
        <taxon>Bacillales</taxon>
        <taxon>Paenibacillaceae</taxon>
        <taxon>Paenibacillus</taxon>
    </lineage>
</organism>
<keyword evidence="4 6" id="KW-1133">Transmembrane helix</keyword>
<evidence type="ECO:0000313" key="9">
    <source>
        <dbReference type="Proteomes" id="UP000029431"/>
    </source>
</evidence>